<dbReference type="AlphaFoldDB" id="A0A5M3N4G1"/>
<sequence>MTEQQRELERRNLELLREMGGSDEEDKLKQQFSAADVFDGTQELPVSHAGGELEMLMSAYGYTRKPKDTQSR</sequence>
<dbReference type="Proteomes" id="UP000053558">
    <property type="component" value="Unassembled WGS sequence"/>
</dbReference>
<dbReference type="OrthoDB" id="2640969at2759"/>
<evidence type="ECO:0000313" key="1">
    <source>
        <dbReference type="EMBL" id="EIW86309.1"/>
    </source>
</evidence>
<dbReference type="RefSeq" id="XP_007763165.1">
    <property type="nucleotide sequence ID" value="XM_007764975.1"/>
</dbReference>
<dbReference type="KEGG" id="cput:CONPUDRAFT_148401"/>
<dbReference type="GeneID" id="19202509"/>
<dbReference type="EMBL" id="JH711573">
    <property type="protein sequence ID" value="EIW86309.1"/>
    <property type="molecule type" value="Genomic_DNA"/>
</dbReference>
<gene>
    <name evidence="1" type="ORF">CONPUDRAFT_148401</name>
</gene>
<reference evidence="2" key="1">
    <citation type="journal article" date="2012" name="Science">
        <title>The Paleozoic origin of enzymatic lignin decomposition reconstructed from 31 fungal genomes.</title>
        <authorList>
            <person name="Floudas D."/>
            <person name="Binder M."/>
            <person name="Riley R."/>
            <person name="Barry K."/>
            <person name="Blanchette R.A."/>
            <person name="Henrissat B."/>
            <person name="Martinez A.T."/>
            <person name="Otillar R."/>
            <person name="Spatafora J.W."/>
            <person name="Yadav J.S."/>
            <person name="Aerts A."/>
            <person name="Benoit I."/>
            <person name="Boyd A."/>
            <person name="Carlson A."/>
            <person name="Copeland A."/>
            <person name="Coutinho P.M."/>
            <person name="de Vries R.P."/>
            <person name="Ferreira P."/>
            <person name="Findley K."/>
            <person name="Foster B."/>
            <person name="Gaskell J."/>
            <person name="Glotzer D."/>
            <person name="Gorecki P."/>
            <person name="Heitman J."/>
            <person name="Hesse C."/>
            <person name="Hori C."/>
            <person name="Igarashi K."/>
            <person name="Jurgens J.A."/>
            <person name="Kallen N."/>
            <person name="Kersten P."/>
            <person name="Kohler A."/>
            <person name="Kuees U."/>
            <person name="Kumar T.K.A."/>
            <person name="Kuo A."/>
            <person name="LaButti K."/>
            <person name="Larrondo L.F."/>
            <person name="Lindquist E."/>
            <person name="Ling A."/>
            <person name="Lombard V."/>
            <person name="Lucas S."/>
            <person name="Lundell T."/>
            <person name="Martin R."/>
            <person name="McLaughlin D.J."/>
            <person name="Morgenstern I."/>
            <person name="Morin E."/>
            <person name="Murat C."/>
            <person name="Nagy L.G."/>
            <person name="Nolan M."/>
            <person name="Ohm R.A."/>
            <person name="Patyshakuliyeva A."/>
            <person name="Rokas A."/>
            <person name="Ruiz-Duenas F.J."/>
            <person name="Sabat G."/>
            <person name="Salamov A."/>
            <person name="Samejima M."/>
            <person name="Schmutz J."/>
            <person name="Slot J.C."/>
            <person name="St John F."/>
            <person name="Stenlid J."/>
            <person name="Sun H."/>
            <person name="Sun S."/>
            <person name="Syed K."/>
            <person name="Tsang A."/>
            <person name="Wiebenga A."/>
            <person name="Young D."/>
            <person name="Pisabarro A."/>
            <person name="Eastwood D.C."/>
            <person name="Martin F."/>
            <person name="Cullen D."/>
            <person name="Grigoriev I.V."/>
            <person name="Hibbett D.S."/>
        </authorList>
    </citation>
    <scope>NUCLEOTIDE SEQUENCE [LARGE SCALE GENOMIC DNA]</scope>
    <source>
        <strain evidence="2">RWD-64-598 SS2</strain>
    </source>
</reference>
<proteinExistence type="predicted"/>
<organism evidence="1 2">
    <name type="scientific">Coniophora puteana (strain RWD-64-598)</name>
    <name type="common">Brown rot fungus</name>
    <dbReference type="NCBI Taxonomy" id="741705"/>
    <lineage>
        <taxon>Eukaryota</taxon>
        <taxon>Fungi</taxon>
        <taxon>Dikarya</taxon>
        <taxon>Basidiomycota</taxon>
        <taxon>Agaricomycotina</taxon>
        <taxon>Agaricomycetes</taxon>
        <taxon>Agaricomycetidae</taxon>
        <taxon>Boletales</taxon>
        <taxon>Coniophorineae</taxon>
        <taxon>Coniophoraceae</taxon>
        <taxon>Coniophora</taxon>
    </lineage>
</organism>
<name>A0A5M3N4G1_CONPW</name>
<protein>
    <submittedName>
        <fullName evidence="1">Uncharacterized protein</fullName>
    </submittedName>
</protein>
<accession>A0A5M3N4G1</accession>
<keyword evidence="2" id="KW-1185">Reference proteome</keyword>
<comment type="caution">
    <text evidence="1">The sequence shown here is derived from an EMBL/GenBank/DDBJ whole genome shotgun (WGS) entry which is preliminary data.</text>
</comment>
<evidence type="ECO:0000313" key="2">
    <source>
        <dbReference type="Proteomes" id="UP000053558"/>
    </source>
</evidence>